<reference evidence="1" key="1">
    <citation type="journal article" date="2014" name="Int. J. Syst. Evol. Microbiol.">
        <title>Complete genome sequence of Corynebacterium casei LMG S-19264T (=DSM 44701T), isolated from a smear-ripened cheese.</title>
        <authorList>
            <consortium name="US DOE Joint Genome Institute (JGI-PGF)"/>
            <person name="Walter F."/>
            <person name="Albersmeier A."/>
            <person name="Kalinowski J."/>
            <person name="Ruckert C."/>
        </authorList>
    </citation>
    <scope>NUCLEOTIDE SEQUENCE</scope>
    <source>
        <strain evidence="1">JCM 31311</strain>
    </source>
</reference>
<dbReference type="SUPFAM" id="SSF50985">
    <property type="entry name" value="RCC1/BLIP-II"/>
    <property type="match status" value="1"/>
</dbReference>
<dbReference type="Proteomes" id="UP000603865">
    <property type="component" value="Unassembled WGS sequence"/>
</dbReference>
<keyword evidence="2" id="KW-1185">Reference proteome</keyword>
<evidence type="ECO:0000313" key="1">
    <source>
        <dbReference type="EMBL" id="GGR17995.1"/>
    </source>
</evidence>
<dbReference type="Gene3D" id="2.130.10.30">
    <property type="entry name" value="Regulator of chromosome condensation 1/beta-lactamase-inhibitor protein II"/>
    <property type="match status" value="1"/>
</dbReference>
<dbReference type="Pfam" id="PF13540">
    <property type="entry name" value="RCC1_2"/>
    <property type="match status" value="3"/>
</dbReference>
<dbReference type="PANTHER" id="PTHR45982:SF1">
    <property type="entry name" value="REGULATOR OF CHROMOSOME CONDENSATION"/>
    <property type="match status" value="1"/>
</dbReference>
<evidence type="ECO:0000313" key="2">
    <source>
        <dbReference type="Proteomes" id="UP000603865"/>
    </source>
</evidence>
<dbReference type="InterPro" id="IPR000408">
    <property type="entry name" value="Reg_chr_condens"/>
</dbReference>
<evidence type="ECO:0008006" key="3">
    <source>
        <dbReference type="Google" id="ProtNLM"/>
    </source>
</evidence>
<dbReference type="AlphaFoldDB" id="A0A918CF17"/>
<accession>A0A918CF17</accession>
<proteinExistence type="predicted"/>
<name>A0A918CF17_9DEIO</name>
<dbReference type="PROSITE" id="PS50012">
    <property type="entry name" value="RCC1_3"/>
    <property type="match status" value="2"/>
</dbReference>
<organism evidence="1 2">
    <name type="scientific">Deinococcus ruber</name>
    <dbReference type="NCBI Taxonomy" id="1848197"/>
    <lineage>
        <taxon>Bacteria</taxon>
        <taxon>Thermotogati</taxon>
        <taxon>Deinococcota</taxon>
        <taxon>Deinococci</taxon>
        <taxon>Deinococcales</taxon>
        <taxon>Deinococcaceae</taxon>
        <taxon>Deinococcus</taxon>
    </lineage>
</organism>
<dbReference type="EMBL" id="BMQL01000021">
    <property type="protein sequence ID" value="GGR17995.1"/>
    <property type="molecule type" value="Genomic_DNA"/>
</dbReference>
<sequence length="130" mass="12757">MGVSLAAGVAHTLALKSAGTVRSWGDNTYGGLGNGTFNSSTTPVTVSGLTGVLGLFGGNGDSLALLTDGTVKSWGYNNLGQLGNATISNTGTPTPGAVSGLTGVVGLAGGRFHGLALKADGTVRSWGDNY</sequence>
<dbReference type="InterPro" id="IPR009091">
    <property type="entry name" value="RCC1/BLIP-II"/>
</dbReference>
<dbReference type="PRINTS" id="PR00633">
    <property type="entry name" value="RCCNDNSATION"/>
</dbReference>
<comment type="caution">
    <text evidence="1">The sequence shown here is derived from an EMBL/GenBank/DDBJ whole genome shotgun (WGS) entry which is preliminary data.</text>
</comment>
<dbReference type="PROSITE" id="PS00626">
    <property type="entry name" value="RCC1_2"/>
    <property type="match status" value="1"/>
</dbReference>
<dbReference type="PANTHER" id="PTHR45982">
    <property type="entry name" value="REGULATOR OF CHROMOSOME CONDENSATION"/>
    <property type="match status" value="1"/>
</dbReference>
<protein>
    <recommendedName>
        <fullName evidence="3">RCC1 repeat-containing protein</fullName>
    </recommendedName>
</protein>
<dbReference type="InterPro" id="IPR051553">
    <property type="entry name" value="Ran_GTPase-activating"/>
</dbReference>
<gene>
    <name evidence="1" type="ORF">GCM10008957_33450</name>
</gene>
<reference evidence="1" key="2">
    <citation type="submission" date="2020-09" db="EMBL/GenBank/DDBJ databases">
        <authorList>
            <person name="Sun Q."/>
            <person name="Ohkuma M."/>
        </authorList>
    </citation>
    <scope>NUCLEOTIDE SEQUENCE</scope>
    <source>
        <strain evidence="1">JCM 31311</strain>
    </source>
</reference>